<dbReference type="SUPFAM" id="SSF51230">
    <property type="entry name" value="Single hybrid motif"/>
    <property type="match status" value="1"/>
</dbReference>
<keyword evidence="5" id="KW-1185">Reference proteome</keyword>
<dbReference type="Gene3D" id="2.40.50.100">
    <property type="match status" value="1"/>
</dbReference>
<dbReference type="PANTHER" id="PTHR45266:SF3">
    <property type="entry name" value="OXALOACETATE DECARBOXYLASE ALPHA CHAIN"/>
    <property type="match status" value="1"/>
</dbReference>
<evidence type="ECO:0000313" key="4">
    <source>
        <dbReference type="EMBL" id="RCN52915.1"/>
    </source>
</evidence>
<dbReference type="Pfam" id="PF00364">
    <property type="entry name" value="Biotin_lipoyl"/>
    <property type="match status" value="1"/>
</dbReference>
<keyword evidence="1" id="KW-0092">Biotin</keyword>
<dbReference type="PANTHER" id="PTHR45266">
    <property type="entry name" value="OXALOACETATE DECARBOXYLASE ALPHA CHAIN"/>
    <property type="match status" value="1"/>
</dbReference>
<proteinExistence type="predicted"/>
<dbReference type="InterPro" id="IPR011053">
    <property type="entry name" value="Single_hybrid_motif"/>
</dbReference>
<dbReference type="STRING" id="29170.A0A368HCE8"/>
<feature type="signal peptide" evidence="2">
    <location>
        <begin position="1"/>
        <end position="22"/>
    </location>
</feature>
<sequence>MVEFTFLPSLAFAISLSVLVVASPQGDFEENHLLYQRAGMEGEIVDIKVKPGDVVNKYQILFTVSAMKMNLDVRAPIPGVVKEVSVATGAQVDPDDVIVVINTFLPRNE</sequence>
<comment type="caution">
    <text evidence="4">The sequence shown here is derived from an EMBL/GenBank/DDBJ whole genome shotgun (WGS) entry which is preliminary data.</text>
</comment>
<evidence type="ECO:0000259" key="3">
    <source>
        <dbReference type="PROSITE" id="PS50968"/>
    </source>
</evidence>
<keyword evidence="2" id="KW-0732">Signal</keyword>
<feature type="domain" description="Lipoyl-binding" evidence="3">
    <location>
        <begin position="18"/>
        <end position="102"/>
    </location>
</feature>
<dbReference type="EMBL" id="JOJR01000004">
    <property type="protein sequence ID" value="RCN52915.1"/>
    <property type="molecule type" value="Genomic_DNA"/>
</dbReference>
<name>A0A368HCE8_ANCCA</name>
<gene>
    <name evidence="4" type="ORF">ANCCAN_00910</name>
</gene>
<organism evidence="4 5">
    <name type="scientific">Ancylostoma caninum</name>
    <name type="common">Dog hookworm</name>
    <dbReference type="NCBI Taxonomy" id="29170"/>
    <lineage>
        <taxon>Eukaryota</taxon>
        <taxon>Metazoa</taxon>
        <taxon>Ecdysozoa</taxon>
        <taxon>Nematoda</taxon>
        <taxon>Chromadorea</taxon>
        <taxon>Rhabditida</taxon>
        <taxon>Rhabditina</taxon>
        <taxon>Rhabditomorpha</taxon>
        <taxon>Strongyloidea</taxon>
        <taxon>Ancylostomatidae</taxon>
        <taxon>Ancylostomatinae</taxon>
        <taxon>Ancylostoma</taxon>
    </lineage>
</organism>
<feature type="chain" id="PRO_5016743680" evidence="2">
    <location>
        <begin position="23"/>
        <end position="109"/>
    </location>
</feature>
<protein>
    <submittedName>
        <fullName evidence="4">Biotin-requiring enzyme</fullName>
    </submittedName>
</protein>
<dbReference type="InterPro" id="IPR000089">
    <property type="entry name" value="Biotin_lipoyl"/>
</dbReference>
<dbReference type="AlphaFoldDB" id="A0A368HCE8"/>
<dbReference type="CDD" id="cd06850">
    <property type="entry name" value="biotinyl_domain"/>
    <property type="match status" value="1"/>
</dbReference>
<dbReference type="OrthoDB" id="196847at2759"/>
<accession>A0A368HCE8</accession>
<dbReference type="Proteomes" id="UP000252519">
    <property type="component" value="Unassembled WGS sequence"/>
</dbReference>
<evidence type="ECO:0000256" key="2">
    <source>
        <dbReference type="SAM" id="SignalP"/>
    </source>
</evidence>
<evidence type="ECO:0000313" key="5">
    <source>
        <dbReference type="Proteomes" id="UP000252519"/>
    </source>
</evidence>
<dbReference type="PROSITE" id="PS50968">
    <property type="entry name" value="BIOTINYL_LIPOYL"/>
    <property type="match status" value="1"/>
</dbReference>
<dbReference type="InterPro" id="IPR050709">
    <property type="entry name" value="Biotin_Carboxyl_Carrier/Decarb"/>
</dbReference>
<evidence type="ECO:0000256" key="1">
    <source>
        <dbReference type="ARBA" id="ARBA00023267"/>
    </source>
</evidence>
<reference evidence="4 5" key="1">
    <citation type="submission" date="2014-10" db="EMBL/GenBank/DDBJ databases">
        <title>Draft genome of the hookworm Ancylostoma caninum.</title>
        <authorList>
            <person name="Mitreva M."/>
        </authorList>
    </citation>
    <scope>NUCLEOTIDE SEQUENCE [LARGE SCALE GENOMIC DNA]</scope>
    <source>
        <strain evidence="4 5">Baltimore</strain>
    </source>
</reference>